<protein>
    <submittedName>
        <fullName evidence="2">Uncharacterized protein</fullName>
    </submittedName>
</protein>
<comment type="caution">
    <text evidence="2">The sequence shown here is derived from an EMBL/GenBank/DDBJ whole genome shotgun (WGS) entry which is preliminary data.</text>
</comment>
<feature type="compositionally biased region" description="Gly residues" evidence="1">
    <location>
        <begin position="1"/>
        <end position="22"/>
    </location>
</feature>
<dbReference type="Proteomes" id="UP000193922">
    <property type="component" value="Unassembled WGS sequence"/>
</dbReference>
<dbReference type="OrthoDB" id="9895617at2759"/>
<evidence type="ECO:0000256" key="1">
    <source>
        <dbReference type="SAM" id="MobiDB-lite"/>
    </source>
</evidence>
<organism evidence="2 3">
    <name type="scientific">Linderina pennispora</name>
    <dbReference type="NCBI Taxonomy" id="61395"/>
    <lineage>
        <taxon>Eukaryota</taxon>
        <taxon>Fungi</taxon>
        <taxon>Fungi incertae sedis</taxon>
        <taxon>Zoopagomycota</taxon>
        <taxon>Kickxellomycotina</taxon>
        <taxon>Kickxellomycetes</taxon>
        <taxon>Kickxellales</taxon>
        <taxon>Kickxellaceae</taxon>
        <taxon>Linderina</taxon>
    </lineage>
</organism>
<dbReference type="STRING" id="61395.A0A1Y1WCA3"/>
<dbReference type="Pfam" id="PF12585">
    <property type="entry name" value="DUF3759"/>
    <property type="match status" value="1"/>
</dbReference>
<keyword evidence="3" id="KW-1185">Reference proteome</keyword>
<feature type="compositionally biased region" description="Gly residues" evidence="1">
    <location>
        <begin position="46"/>
        <end position="55"/>
    </location>
</feature>
<evidence type="ECO:0000313" key="3">
    <source>
        <dbReference type="Proteomes" id="UP000193922"/>
    </source>
</evidence>
<accession>A0A1Y1WCA3</accession>
<name>A0A1Y1WCA3_9FUNG</name>
<dbReference type="RefSeq" id="XP_040744686.1">
    <property type="nucleotide sequence ID" value="XM_040890228.1"/>
</dbReference>
<dbReference type="PANTHER" id="PTHR37450">
    <property type="entry name" value="CIPC PROTEIN"/>
    <property type="match status" value="1"/>
</dbReference>
<gene>
    <name evidence="2" type="ORF">DL89DRAFT_291735</name>
</gene>
<feature type="compositionally biased region" description="Gly residues" evidence="1">
    <location>
        <begin position="239"/>
        <end position="258"/>
    </location>
</feature>
<dbReference type="AlphaFoldDB" id="A0A1Y1WCA3"/>
<dbReference type="InterPro" id="IPR022234">
    <property type="entry name" value="DUF3759"/>
</dbReference>
<proteinExistence type="predicted"/>
<sequence length="269" mass="28942">MSYYGNQGGYGGDQGYNQGGYNQGYDQGYNQGGYNQPQGGYDQGYSQGGYGGNQGYGQDDFDENASVDQLARQFLGDSANADALSGLYVPETSARDLGDFDPDDIERSFREFQDAGGEGERGLFGFGNGPGKSKKSHQLIGGAAAWSALSWYQQRQKNQGKNVKHSTMKKLLVAFATAKAIKYWEKSGGAQSGMPREVVIEQATRDAANLAETKFADDSQPKYSYQQQHGGEADTFDSYGGGNQGGHQQGGYQQGGYNQGGYQQGGYGY</sequence>
<evidence type="ECO:0000313" key="2">
    <source>
        <dbReference type="EMBL" id="ORX71171.1"/>
    </source>
</evidence>
<feature type="region of interest" description="Disordered" evidence="1">
    <location>
        <begin position="1"/>
        <end position="61"/>
    </location>
</feature>
<feature type="region of interest" description="Disordered" evidence="1">
    <location>
        <begin position="217"/>
        <end position="258"/>
    </location>
</feature>
<feature type="compositionally biased region" description="Low complexity" evidence="1">
    <location>
        <begin position="23"/>
        <end position="45"/>
    </location>
</feature>
<dbReference type="GeneID" id="63806876"/>
<dbReference type="EMBL" id="MCFD01000004">
    <property type="protein sequence ID" value="ORX71171.1"/>
    <property type="molecule type" value="Genomic_DNA"/>
</dbReference>
<dbReference type="PANTHER" id="PTHR37450:SF1">
    <property type="entry name" value="CIPC PROTEIN"/>
    <property type="match status" value="1"/>
</dbReference>
<reference evidence="2 3" key="1">
    <citation type="submission" date="2016-07" db="EMBL/GenBank/DDBJ databases">
        <title>Pervasive Adenine N6-methylation of Active Genes in Fungi.</title>
        <authorList>
            <consortium name="DOE Joint Genome Institute"/>
            <person name="Mondo S.J."/>
            <person name="Dannebaum R.O."/>
            <person name="Kuo R.C."/>
            <person name="Labutti K."/>
            <person name="Haridas S."/>
            <person name="Kuo A."/>
            <person name="Salamov A."/>
            <person name="Ahrendt S.R."/>
            <person name="Lipzen A."/>
            <person name="Sullivan W."/>
            <person name="Andreopoulos W.B."/>
            <person name="Clum A."/>
            <person name="Lindquist E."/>
            <person name="Daum C."/>
            <person name="Ramamoorthy G.K."/>
            <person name="Gryganskyi A."/>
            <person name="Culley D."/>
            <person name="Magnuson J.K."/>
            <person name="James T.Y."/>
            <person name="O'Malley M.A."/>
            <person name="Stajich J.E."/>
            <person name="Spatafora J.W."/>
            <person name="Visel A."/>
            <person name="Grigoriev I.V."/>
        </authorList>
    </citation>
    <scope>NUCLEOTIDE SEQUENCE [LARGE SCALE GENOMIC DNA]</scope>
    <source>
        <strain evidence="2 3">ATCC 12442</strain>
    </source>
</reference>